<keyword evidence="2" id="KW-1185">Reference proteome</keyword>
<evidence type="ECO:0000313" key="1">
    <source>
        <dbReference type="EMBL" id="KAK7017551.1"/>
    </source>
</evidence>
<organism evidence="1 2">
    <name type="scientific">Paramarasmius palmivorus</name>
    <dbReference type="NCBI Taxonomy" id="297713"/>
    <lineage>
        <taxon>Eukaryota</taxon>
        <taxon>Fungi</taxon>
        <taxon>Dikarya</taxon>
        <taxon>Basidiomycota</taxon>
        <taxon>Agaricomycotina</taxon>
        <taxon>Agaricomycetes</taxon>
        <taxon>Agaricomycetidae</taxon>
        <taxon>Agaricales</taxon>
        <taxon>Marasmiineae</taxon>
        <taxon>Marasmiaceae</taxon>
        <taxon>Paramarasmius</taxon>
    </lineage>
</organism>
<feature type="non-terminal residue" evidence="1">
    <location>
        <position position="108"/>
    </location>
</feature>
<protein>
    <submittedName>
        <fullName evidence="1">Uncharacterized protein</fullName>
    </submittedName>
</protein>
<sequence>MSDARQAPEGGLIPSLVIAKNCLVSQNYRIHICLPSLRRQSDAELGSPPDDVFRNPLGTVPDHFEKDDGINILSPPSSGSAGAKDFGSPIQVCTEIRDRWQKKHEPEE</sequence>
<proteinExistence type="predicted"/>
<evidence type="ECO:0000313" key="2">
    <source>
        <dbReference type="Proteomes" id="UP001383192"/>
    </source>
</evidence>
<dbReference type="Proteomes" id="UP001383192">
    <property type="component" value="Unassembled WGS sequence"/>
</dbReference>
<accession>A0AAW0AVN0</accession>
<comment type="caution">
    <text evidence="1">The sequence shown here is derived from an EMBL/GenBank/DDBJ whole genome shotgun (WGS) entry which is preliminary data.</text>
</comment>
<gene>
    <name evidence="1" type="ORF">VNI00_018582</name>
</gene>
<name>A0AAW0AVN0_9AGAR</name>
<dbReference type="EMBL" id="JAYKXP010000249">
    <property type="protein sequence ID" value="KAK7017551.1"/>
    <property type="molecule type" value="Genomic_DNA"/>
</dbReference>
<dbReference type="AlphaFoldDB" id="A0AAW0AVN0"/>
<reference evidence="1 2" key="1">
    <citation type="submission" date="2024-01" db="EMBL/GenBank/DDBJ databases">
        <title>A draft genome for a cacao thread blight-causing isolate of Paramarasmius palmivorus.</title>
        <authorList>
            <person name="Baruah I.K."/>
            <person name="Bukari Y."/>
            <person name="Amoako-Attah I."/>
            <person name="Meinhardt L.W."/>
            <person name="Bailey B.A."/>
            <person name="Cohen S.P."/>
        </authorList>
    </citation>
    <scope>NUCLEOTIDE SEQUENCE [LARGE SCALE GENOMIC DNA]</scope>
    <source>
        <strain evidence="1 2">GH-12</strain>
    </source>
</reference>